<protein>
    <recommendedName>
        <fullName evidence="4">NHLP bacteriocin system secretion protein</fullName>
    </recommendedName>
</protein>
<gene>
    <name evidence="2" type="ORF">METEAL_01370</name>
</gene>
<name>A0AA48GV93_9BACT</name>
<dbReference type="InterPro" id="IPR050739">
    <property type="entry name" value="MFP"/>
</dbReference>
<accession>A0AA48GV93</accession>
<dbReference type="Gene3D" id="2.40.50.100">
    <property type="match status" value="1"/>
</dbReference>
<evidence type="ECO:0008006" key="4">
    <source>
        <dbReference type="Google" id="ProtNLM"/>
    </source>
</evidence>
<dbReference type="KEGG" id="msil:METEAL_01370"/>
<keyword evidence="3" id="KW-1185">Reference proteome</keyword>
<sequence>MEVVNLRAWIALLALAAALLGALAWCIFGSLADEVSGSGILTREGGYFPIRSLSAGILERVLAKPGDRVEIAQSLAALGRPEVDQELVALEREVGTLRAQRDDRVRLLDRETAARGASFREQERQIQEAAAAARERVRNLGGPGAPEPPGGRDLEEAKAALAASDGRMRDLDILRAASAGQGAEKRFQMEQDLRRAQDRLDQLRVRDGMERIVRSPFAGKVMEVLRSPGEEVRPGSTLLKLELDSRPLVGYLLVRGEGHRLRPGMAVHLEPAGFRREEFGAMRGQVTAVSGGPVDVEAVENLLDNRQLAAQLAGAGDAFLVEVKLELDPTTPSGFGWTTRQGPQERFGSGTLLQARFQVRRQAPITLILPALKKWIKG</sequence>
<dbReference type="PANTHER" id="PTHR30386">
    <property type="entry name" value="MEMBRANE FUSION SUBUNIT OF EMRAB-TOLC MULTIDRUG EFFLUX PUMP"/>
    <property type="match status" value="1"/>
</dbReference>
<reference evidence="3" key="1">
    <citation type="journal article" date="2023" name="Int. J. Syst. Evol. Microbiol.">
        <title>Mesoterricola silvestris gen. nov., sp. nov., Mesoterricola sediminis sp. nov., Geothrix oryzae sp. nov., Geothrix edaphica sp. nov., Geothrix rubra sp. nov., and Geothrix limicola sp. nov., six novel members of Acidobacteriota isolated from soils.</title>
        <authorList>
            <person name="Itoh H."/>
            <person name="Sugisawa Y."/>
            <person name="Mise K."/>
            <person name="Xu Z."/>
            <person name="Kuniyasu M."/>
            <person name="Ushijima N."/>
            <person name="Kawano K."/>
            <person name="Kobayashi E."/>
            <person name="Shiratori Y."/>
            <person name="Masuda Y."/>
            <person name="Senoo K."/>
        </authorList>
    </citation>
    <scope>NUCLEOTIDE SEQUENCE [LARGE SCALE GENOMIC DNA]</scope>
    <source>
        <strain evidence="3">W79</strain>
    </source>
</reference>
<dbReference type="AlphaFoldDB" id="A0AA48GV93"/>
<proteinExistence type="predicted"/>
<evidence type="ECO:0000256" key="1">
    <source>
        <dbReference type="SAM" id="MobiDB-lite"/>
    </source>
</evidence>
<dbReference type="EMBL" id="AP027080">
    <property type="protein sequence ID" value="BDU70963.1"/>
    <property type="molecule type" value="Genomic_DNA"/>
</dbReference>
<evidence type="ECO:0000313" key="3">
    <source>
        <dbReference type="Proteomes" id="UP001238179"/>
    </source>
</evidence>
<dbReference type="PANTHER" id="PTHR30386:SF17">
    <property type="entry name" value="ALKALINE PROTEASE SECRETION PROTEIN APRE"/>
    <property type="match status" value="1"/>
</dbReference>
<organism evidence="2 3">
    <name type="scientific">Mesoterricola silvestris</name>
    <dbReference type="NCBI Taxonomy" id="2927979"/>
    <lineage>
        <taxon>Bacteria</taxon>
        <taxon>Pseudomonadati</taxon>
        <taxon>Acidobacteriota</taxon>
        <taxon>Holophagae</taxon>
        <taxon>Holophagales</taxon>
        <taxon>Holophagaceae</taxon>
        <taxon>Mesoterricola</taxon>
    </lineage>
</organism>
<evidence type="ECO:0000313" key="2">
    <source>
        <dbReference type="EMBL" id="BDU70963.1"/>
    </source>
</evidence>
<feature type="region of interest" description="Disordered" evidence="1">
    <location>
        <begin position="132"/>
        <end position="153"/>
    </location>
</feature>
<dbReference type="Proteomes" id="UP001238179">
    <property type="component" value="Chromosome"/>
</dbReference>
<dbReference type="RefSeq" id="WP_316413860.1">
    <property type="nucleotide sequence ID" value="NZ_AP027080.1"/>
</dbReference>